<dbReference type="RefSeq" id="WP_081172187.1">
    <property type="nucleotide sequence ID" value="NZ_CP015896.1"/>
</dbReference>
<protein>
    <submittedName>
        <fullName evidence="1">Uncharacterized protein</fullName>
    </submittedName>
</protein>
<evidence type="ECO:0000313" key="3">
    <source>
        <dbReference type="EMBL" id="WNS48458.1"/>
    </source>
</evidence>
<accession>A0AAC9R272</accession>
<dbReference type="EMBL" id="CP090823">
    <property type="protein sequence ID" value="WNS48458.1"/>
    <property type="molecule type" value="Genomic_DNA"/>
</dbReference>
<proteinExistence type="predicted"/>
<reference evidence="1" key="1">
    <citation type="submission" date="2023-09" db="EMBL/GenBank/DDBJ databases">
        <title>Complete Genomes and Methylome analysis of Lactococcus lactis subs lactis strains.</title>
        <authorList>
            <person name="Fomenkov A."/>
            <person name="McDonnell B."/>
            <person name="Sun L."/>
            <person name="Van Sinderen D."/>
            <person name="Roberts R.J."/>
        </authorList>
    </citation>
    <scope>NUCLEOTIDE SEQUENCE</scope>
    <source>
        <strain evidence="1">229</strain>
    </source>
</reference>
<dbReference type="Proteomes" id="UP001055586">
    <property type="component" value="Chromosome"/>
</dbReference>
<gene>
    <name evidence="2" type="ORF">LL229_03230</name>
    <name evidence="3" type="ORF">LL229_03545</name>
    <name evidence="1" type="ORF">LL229_1721</name>
</gene>
<dbReference type="EMBL" id="CP090823">
    <property type="protein sequence ID" value="WNS48411.1"/>
    <property type="molecule type" value="Genomic_DNA"/>
</dbReference>
<dbReference type="EMBL" id="CP090823">
    <property type="protein sequence ID" value="ARD96602.1"/>
    <property type="molecule type" value="Genomic_DNA"/>
</dbReference>
<organism evidence="1 4">
    <name type="scientific">Lactococcus lactis subsp. lactis</name>
    <name type="common">Streptococcus lactis</name>
    <dbReference type="NCBI Taxonomy" id="1360"/>
    <lineage>
        <taxon>Bacteria</taxon>
        <taxon>Bacillati</taxon>
        <taxon>Bacillota</taxon>
        <taxon>Bacilli</taxon>
        <taxon>Lactobacillales</taxon>
        <taxon>Streptococcaceae</taxon>
        <taxon>Lactococcus</taxon>
    </lineage>
</organism>
<evidence type="ECO:0000313" key="1">
    <source>
        <dbReference type="EMBL" id="ARD96602.1"/>
    </source>
</evidence>
<name>A0AAC9R272_LACLL</name>
<evidence type="ECO:0000313" key="4">
    <source>
        <dbReference type="Proteomes" id="UP001055586"/>
    </source>
</evidence>
<evidence type="ECO:0000313" key="2">
    <source>
        <dbReference type="EMBL" id="WNS48411.1"/>
    </source>
</evidence>
<dbReference type="AlphaFoldDB" id="A0AAC9R272"/>
<sequence length="79" mass="9311">MKIFKRKPKKLIQARFIYDTSRIGVNNSYSDWQTVTEKEFKCAVSDAKKDGWTDVKYIVLGNIVSDKYDIKGFEKKEIR</sequence>